<dbReference type="EMBL" id="JAHHUM010000825">
    <property type="protein sequence ID" value="KAK5617117.1"/>
    <property type="molecule type" value="Genomic_DNA"/>
</dbReference>
<proteinExistence type="predicted"/>
<evidence type="ECO:0000313" key="2">
    <source>
        <dbReference type="EMBL" id="KAK5617117.1"/>
    </source>
</evidence>
<feature type="non-terminal residue" evidence="2">
    <location>
        <position position="1"/>
    </location>
</feature>
<dbReference type="AlphaFoldDB" id="A0AAV9S8C0"/>
<comment type="caution">
    <text evidence="2">The sequence shown here is derived from an EMBL/GenBank/DDBJ whole genome shotgun (WGS) entry which is preliminary data.</text>
</comment>
<feature type="region of interest" description="Disordered" evidence="1">
    <location>
        <begin position="1"/>
        <end position="54"/>
    </location>
</feature>
<accession>A0AAV9S8C0</accession>
<sequence length="54" mass="5907">YGGARVPPWSQAWGRDSPEGAWWPGCSSWDPAGPSPNERREAIPQSAHHLQGEP</sequence>
<dbReference type="Proteomes" id="UP001311232">
    <property type="component" value="Unassembled WGS sequence"/>
</dbReference>
<keyword evidence="3" id="KW-1185">Reference proteome</keyword>
<evidence type="ECO:0000256" key="1">
    <source>
        <dbReference type="SAM" id="MobiDB-lite"/>
    </source>
</evidence>
<evidence type="ECO:0000313" key="3">
    <source>
        <dbReference type="Proteomes" id="UP001311232"/>
    </source>
</evidence>
<reference evidence="2 3" key="1">
    <citation type="submission" date="2021-06" db="EMBL/GenBank/DDBJ databases">
        <authorList>
            <person name="Palmer J.M."/>
        </authorList>
    </citation>
    <scope>NUCLEOTIDE SEQUENCE [LARGE SCALE GENOMIC DNA]</scope>
    <source>
        <strain evidence="2 3">MEX-2019</strain>
        <tissue evidence="2">Muscle</tissue>
    </source>
</reference>
<organism evidence="2 3">
    <name type="scientific">Crenichthys baileyi</name>
    <name type="common">White River springfish</name>
    <dbReference type="NCBI Taxonomy" id="28760"/>
    <lineage>
        <taxon>Eukaryota</taxon>
        <taxon>Metazoa</taxon>
        <taxon>Chordata</taxon>
        <taxon>Craniata</taxon>
        <taxon>Vertebrata</taxon>
        <taxon>Euteleostomi</taxon>
        <taxon>Actinopterygii</taxon>
        <taxon>Neopterygii</taxon>
        <taxon>Teleostei</taxon>
        <taxon>Neoteleostei</taxon>
        <taxon>Acanthomorphata</taxon>
        <taxon>Ovalentaria</taxon>
        <taxon>Atherinomorphae</taxon>
        <taxon>Cyprinodontiformes</taxon>
        <taxon>Goodeidae</taxon>
        <taxon>Crenichthys</taxon>
    </lineage>
</organism>
<protein>
    <submittedName>
        <fullName evidence="2">Uncharacterized protein</fullName>
    </submittedName>
</protein>
<name>A0AAV9S8C0_9TELE</name>
<gene>
    <name evidence="2" type="ORF">CRENBAI_012876</name>
</gene>